<organism evidence="1 2">
    <name type="scientific">Eufriesea mexicana</name>
    <dbReference type="NCBI Taxonomy" id="516756"/>
    <lineage>
        <taxon>Eukaryota</taxon>
        <taxon>Metazoa</taxon>
        <taxon>Ecdysozoa</taxon>
        <taxon>Arthropoda</taxon>
        <taxon>Hexapoda</taxon>
        <taxon>Insecta</taxon>
        <taxon>Pterygota</taxon>
        <taxon>Neoptera</taxon>
        <taxon>Endopterygota</taxon>
        <taxon>Hymenoptera</taxon>
        <taxon>Apocrita</taxon>
        <taxon>Aculeata</taxon>
        <taxon>Apoidea</taxon>
        <taxon>Anthophila</taxon>
        <taxon>Apidae</taxon>
        <taxon>Eufriesea</taxon>
    </lineage>
</organism>
<protein>
    <submittedName>
        <fullName evidence="1">Uncharacterized protein</fullName>
    </submittedName>
</protein>
<dbReference type="AlphaFoldDB" id="A0A310SA79"/>
<evidence type="ECO:0000313" key="2">
    <source>
        <dbReference type="Proteomes" id="UP000250275"/>
    </source>
</evidence>
<gene>
    <name evidence="1" type="ORF">WN48_04086</name>
</gene>
<name>A0A310SA79_9HYME</name>
<reference evidence="1 2" key="1">
    <citation type="submission" date="2015-07" db="EMBL/GenBank/DDBJ databases">
        <title>The genome of Eufriesea mexicana.</title>
        <authorList>
            <person name="Pan H."/>
            <person name="Kapheim K."/>
        </authorList>
    </citation>
    <scope>NUCLEOTIDE SEQUENCE [LARGE SCALE GENOMIC DNA]</scope>
    <source>
        <strain evidence="1">0111107269</strain>
        <tissue evidence="1">Whole body</tissue>
    </source>
</reference>
<dbReference type="EMBL" id="KQ762329">
    <property type="protein sequence ID" value="OAD55961.1"/>
    <property type="molecule type" value="Genomic_DNA"/>
</dbReference>
<sequence length="195" mass="22867">MQRVLPSGYGSGVNRSNNFAALAVVAQGSYDVCKRCNRSSQMLESQNFYYPEQRLSLLQDALYLPEEDHIEMSDNNQQQSLNRANRNLLHEYRSLCETVTKEVRLDDSEYEYQPPYYHEVYCKSYSLLNNLHHVMNPPKQTCVHSAFHCVQRRKTLLLIRRRWDSECWEPFTKQITSGCDCMWPVSALGDITNHY</sequence>
<evidence type="ECO:0000313" key="1">
    <source>
        <dbReference type="EMBL" id="OAD55961.1"/>
    </source>
</evidence>
<dbReference type="OrthoDB" id="6328726at2759"/>
<proteinExistence type="predicted"/>
<accession>A0A310SA79</accession>
<dbReference type="Proteomes" id="UP000250275">
    <property type="component" value="Unassembled WGS sequence"/>
</dbReference>
<keyword evidence="2" id="KW-1185">Reference proteome</keyword>